<accession>A0A1F5EIS0</accession>
<dbReference type="InterPro" id="IPR006095">
    <property type="entry name" value="Glu/Leu/Phe/Val/Trp_DH"/>
</dbReference>
<comment type="similarity">
    <text evidence="1 3 7">Belongs to the Glu/Leu/Phe/Val dehydrogenases family.</text>
</comment>
<organism evidence="9 10">
    <name type="scientific">Candidatus Berkelbacteria bacterium RIFCSPHIGHO2_12_FULL_36_9</name>
    <dbReference type="NCBI Taxonomy" id="1797469"/>
    <lineage>
        <taxon>Bacteria</taxon>
        <taxon>Candidatus Berkelbacteria</taxon>
    </lineage>
</organism>
<feature type="binding site" evidence="5">
    <location>
        <position position="352"/>
    </location>
    <ligand>
        <name>substrate</name>
    </ligand>
</feature>
<feature type="site" description="Important for catalysis" evidence="6">
    <location>
        <position position="138"/>
    </location>
</feature>
<dbReference type="CDD" id="cd01076">
    <property type="entry name" value="NAD_bind_1_Glu_DH"/>
    <property type="match status" value="1"/>
</dbReference>
<dbReference type="InterPro" id="IPR046346">
    <property type="entry name" value="Aminoacid_DH-like_N_sf"/>
</dbReference>
<dbReference type="InterPro" id="IPR036291">
    <property type="entry name" value="NAD(P)-bd_dom_sf"/>
</dbReference>
<reference evidence="9 10" key="1">
    <citation type="journal article" date="2016" name="Nat. Commun.">
        <title>Thousands of microbial genomes shed light on interconnected biogeochemical processes in an aquifer system.</title>
        <authorList>
            <person name="Anantharaman K."/>
            <person name="Brown C.T."/>
            <person name="Hug L.A."/>
            <person name="Sharon I."/>
            <person name="Castelle C.J."/>
            <person name="Probst A.J."/>
            <person name="Thomas B.C."/>
            <person name="Singh A."/>
            <person name="Wilkins M.J."/>
            <person name="Karaoz U."/>
            <person name="Brodie E.L."/>
            <person name="Williams K.H."/>
            <person name="Hubbard S.S."/>
            <person name="Banfield J.F."/>
        </authorList>
    </citation>
    <scope>NUCLEOTIDE SEQUENCE [LARGE SCALE GENOMIC DNA]</scope>
</reference>
<dbReference type="InterPro" id="IPR033922">
    <property type="entry name" value="NAD_bind_Glu_DH"/>
</dbReference>
<dbReference type="SUPFAM" id="SSF53223">
    <property type="entry name" value="Aminoacid dehydrogenase-like, N-terminal domain"/>
    <property type="match status" value="1"/>
</dbReference>
<comment type="caution">
    <text evidence="9">The sequence shown here is derived from an EMBL/GenBank/DDBJ whole genome shotgun (WGS) entry which is preliminary data.</text>
</comment>
<dbReference type="Pfam" id="PF02812">
    <property type="entry name" value="ELFV_dehydrog_N"/>
    <property type="match status" value="1"/>
</dbReference>
<dbReference type="STRING" id="1797469.A3F08_00915"/>
<dbReference type="PROSITE" id="PS00074">
    <property type="entry name" value="GLFV_DEHYDROGENASE"/>
    <property type="match status" value="1"/>
</dbReference>
<dbReference type="GO" id="GO:0000166">
    <property type="term" value="F:nucleotide binding"/>
    <property type="evidence" value="ECO:0007669"/>
    <property type="project" value="UniProtKB-KW"/>
</dbReference>
<dbReference type="PANTHER" id="PTHR11606">
    <property type="entry name" value="GLUTAMATE DEHYDROGENASE"/>
    <property type="match status" value="1"/>
</dbReference>
<dbReference type="SUPFAM" id="SSF51735">
    <property type="entry name" value="NAD(P)-binding Rossmann-fold domains"/>
    <property type="match status" value="1"/>
</dbReference>
<dbReference type="Gene3D" id="3.40.50.720">
    <property type="entry name" value="NAD(P)-binding Rossmann-like Domain"/>
    <property type="match status" value="1"/>
</dbReference>
<dbReference type="PANTHER" id="PTHR11606:SF13">
    <property type="entry name" value="GLUTAMATE DEHYDROGENASE 1, MITOCHONDRIAL"/>
    <property type="match status" value="1"/>
</dbReference>
<feature type="binding site" evidence="5">
    <location>
        <position position="86"/>
    </location>
    <ligand>
        <name>substrate</name>
    </ligand>
</feature>
<protein>
    <recommendedName>
        <fullName evidence="3">Glutamate dehydrogenase</fullName>
    </recommendedName>
</protein>
<dbReference type="GO" id="GO:0006538">
    <property type="term" value="P:L-glutamate catabolic process"/>
    <property type="evidence" value="ECO:0007669"/>
    <property type="project" value="TreeGrafter"/>
</dbReference>
<evidence type="ECO:0000313" key="9">
    <source>
        <dbReference type="EMBL" id="OGD67104.1"/>
    </source>
</evidence>
<evidence type="ECO:0000256" key="4">
    <source>
        <dbReference type="PIRSR" id="PIRSR000185-1"/>
    </source>
</evidence>
<evidence type="ECO:0000256" key="1">
    <source>
        <dbReference type="ARBA" id="ARBA00006382"/>
    </source>
</evidence>
<evidence type="ECO:0000256" key="3">
    <source>
        <dbReference type="PIRNR" id="PIRNR000185"/>
    </source>
</evidence>
<evidence type="ECO:0000259" key="8">
    <source>
        <dbReference type="SMART" id="SM00839"/>
    </source>
</evidence>
<dbReference type="EMBL" id="MEZV01000019">
    <property type="protein sequence ID" value="OGD67104.1"/>
    <property type="molecule type" value="Genomic_DNA"/>
</dbReference>
<dbReference type="FunFam" id="3.40.50.10860:FF:000003">
    <property type="entry name" value="Glutamate dehydrogenase"/>
    <property type="match status" value="1"/>
</dbReference>
<keyword evidence="2 3" id="KW-0560">Oxidoreductase</keyword>
<dbReference type="PRINTS" id="PR00082">
    <property type="entry name" value="GLFDHDRGNASE"/>
</dbReference>
<dbReference type="Gene3D" id="3.40.50.10860">
    <property type="entry name" value="Leucine Dehydrogenase, chain A, domain 1"/>
    <property type="match status" value="1"/>
</dbReference>
<keyword evidence="5" id="KW-0547">Nucleotide-binding</keyword>
<feature type="domain" description="Glutamate/phenylalanine/leucine/valine/L-tryptophan dehydrogenase C-terminal" evidence="8">
    <location>
        <begin position="175"/>
        <end position="413"/>
    </location>
</feature>
<evidence type="ECO:0000256" key="5">
    <source>
        <dbReference type="PIRSR" id="PIRSR000185-2"/>
    </source>
</evidence>
<evidence type="ECO:0000256" key="2">
    <source>
        <dbReference type="ARBA" id="ARBA00023002"/>
    </source>
</evidence>
<keyword evidence="5" id="KW-0520">NAD</keyword>
<dbReference type="InterPro" id="IPR014362">
    <property type="entry name" value="Glu_DH"/>
</dbReference>
<feature type="binding site" evidence="5">
    <location>
        <position position="182"/>
    </location>
    <ligand>
        <name>NAD(+)</name>
        <dbReference type="ChEBI" id="CHEBI:57540"/>
    </ligand>
</feature>
<evidence type="ECO:0000256" key="7">
    <source>
        <dbReference type="RuleBase" id="RU004417"/>
    </source>
</evidence>
<dbReference type="Pfam" id="PF00208">
    <property type="entry name" value="ELFV_dehydrog"/>
    <property type="match status" value="1"/>
</dbReference>
<dbReference type="InterPro" id="IPR006096">
    <property type="entry name" value="Glu/Leu/Phe/Val/Trp_DH_C"/>
</dbReference>
<dbReference type="Proteomes" id="UP000176451">
    <property type="component" value="Unassembled WGS sequence"/>
</dbReference>
<feature type="binding site" evidence="5">
    <location>
        <position position="62"/>
    </location>
    <ligand>
        <name>substrate</name>
    </ligand>
</feature>
<dbReference type="SMART" id="SM00839">
    <property type="entry name" value="ELFV_dehydrog"/>
    <property type="match status" value="1"/>
</dbReference>
<evidence type="ECO:0000256" key="6">
    <source>
        <dbReference type="PIRSR" id="PIRSR000185-3"/>
    </source>
</evidence>
<proteinExistence type="inferred from homology"/>
<feature type="binding site" evidence="5">
    <location>
        <position position="213"/>
    </location>
    <ligand>
        <name>NAD(+)</name>
        <dbReference type="ChEBI" id="CHEBI:57540"/>
    </ligand>
</feature>
<dbReference type="AlphaFoldDB" id="A0A1F5EIS0"/>
<dbReference type="InterPro" id="IPR033524">
    <property type="entry name" value="Glu/Leu/Phe/Val_DH_AS"/>
</dbReference>
<dbReference type="GO" id="GO:0004352">
    <property type="term" value="F:glutamate dehydrogenase (NAD+) activity"/>
    <property type="evidence" value="ECO:0007669"/>
    <property type="project" value="TreeGrafter"/>
</dbReference>
<name>A0A1F5EIS0_9BACT</name>
<dbReference type="PIRSF" id="PIRSF000185">
    <property type="entry name" value="Glu_DH"/>
    <property type="match status" value="1"/>
</dbReference>
<gene>
    <name evidence="9" type="ORF">A3F08_00915</name>
</gene>
<dbReference type="InterPro" id="IPR006097">
    <property type="entry name" value="Glu/Leu/Phe/Val/Trp_DH_dimer"/>
</dbReference>
<sequence length="413" mass="46408">MAKKDQLKKVAEILKLDQKVVKHLEKPDRILDFTFSVKMDSGKIKKFHGYRVQHNNARGPYKGGIRYHPEVDLEEVDNLAFWMTFKCAVVDIPFGGSKGGVIVNPKELSENELERLTRGYVQNIYKYIGPKVDVPAPDVYTNSQTMAWIYDEYSKLVGKDSPAVVTGKPIKLGGSKGREVATALGGMFVLLEAMKKLKMTPKNCRVHIQGFGNAGANFAHLAYHKGFKICGASDSKTALIDKTGKGFDYHTLEHVKATKKLVDICNCSEIQCNCQDHKHMTNDQFLTQEADILVLAALGDQITKKNASKIKAKIVLELANGPVNLKADKILHKNNIMVIPDILANTGGVIVSYFEWYQNIHKEKWSKTEVRTKLKKIMTKAFKEVYKNSKKYKVDLRTGAYIVATKRIVKAMK</sequence>
<feature type="active site" description="Proton donor" evidence="4">
    <location>
        <position position="98"/>
    </location>
</feature>
<evidence type="ECO:0000313" key="10">
    <source>
        <dbReference type="Proteomes" id="UP000176451"/>
    </source>
</evidence>